<accession>A0A0G9H9Y4</accession>
<evidence type="ECO:0000256" key="1">
    <source>
        <dbReference type="SAM" id="MobiDB-lite"/>
    </source>
</evidence>
<organism evidence="2 3">
    <name type="scientific">Luteibacter rhizovicinus DSM 16549</name>
    <dbReference type="NCBI Taxonomy" id="1440763"/>
    <lineage>
        <taxon>Bacteria</taxon>
        <taxon>Pseudomonadati</taxon>
        <taxon>Pseudomonadota</taxon>
        <taxon>Gammaproteobacteria</taxon>
        <taxon>Lysobacterales</taxon>
        <taxon>Rhodanobacteraceae</taxon>
        <taxon>Luteibacter</taxon>
    </lineage>
</organism>
<proteinExistence type="predicted"/>
<feature type="compositionally biased region" description="Basic and acidic residues" evidence="1">
    <location>
        <begin position="42"/>
        <end position="59"/>
    </location>
</feature>
<dbReference type="PATRIC" id="fig|1440763.5.peg.2796"/>
<dbReference type="AlphaFoldDB" id="A0A0G9H9Y4"/>
<evidence type="ECO:0000313" key="3">
    <source>
        <dbReference type="Proteomes" id="UP000182987"/>
    </source>
</evidence>
<dbReference type="RefSeq" id="WP_046968405.1">
    <property type="nucleotide sequence ID" value="NZ_CP017480.1"/>
</dbReference>
<dbReference type="KEGG" id="lrz:BJI69_07880"/>
<gene>
    <name evidence="2" type="ORF">BJI69_07880</name>
</gene>
<evidence type="ECO:0000313" key="2">
    <source>
        <dbReference type="EMBL" id="APG03835.1"/>
    </source>
</evidence>
<dbReference type="EMBL" id="CP017480">
    <property type="protein sequence ID" value="APG03835.1"/>
    <property type="molecule type" value="Genomic_DNA"/>
</dbReference>
<dbReference type="Proteomes" id="UP000182987">
    <property type="component" value="Chromosome"/>
</dbReference>
<sequence>MQREPGKRDYGSSDCARLRNLASRGVPITQTAPKPAPPTPPRDVREHRVRPRPERYTGA</sequence>
<protein>
    <submittedName>
        <fullName evidence="2">Uncharacterized protein</fullName>
    </submittedName>
</protein>
<reference evidence="3" key="1">
    <citation type="submission" date="2016-09" db="EMBL/GenBank/DDBJ databases">
        <authorList>
            <person name="Lysoe E."/>
        </authorList>
    </citation>
    <scope>NUCLEOTIDE SEQUENCE [LARGE SCALE GENOMIC DNA]</scope>
    <source>
        <strain evidence="3">LJ96T</strain>
    </source>
</reference>
<dbReference type="STRING" id="1440763.BJI69_07880"/>
<feature type="region of interest" description="Disordered" evidence="1">
    <location>
        <begin position="20"/>
        <end position="59"/>
    </location>
</feature>
<keyword evidence="3" id="KW-1185">Reference proteome</keyword>
<name>A0A0G9H9Y4_9GAMM</name>